<dbReference type="InterPro" id="IPR002789">
    <property type="entry name" value="HerA_central"/>
</dbReference>
<dbReference type="SUPFAM" id="SSF52540">
    <property type="entry name" value="P-loop containing nucleoside triphosphate hydrolases"/>
    <property type="match status" value="1"/>
</dbReference>
<protein>
    <recommendedName>
        <fullName evidence="2">Helicase HerA central domain-containing protein</fullName>
    </recommendedName>
</protein>
<feature type="domain" description="Helicase HerA central" evidence="2">
    <location>
        <begin position="4"/>
        <end position="123"/>
    </location>
</feature>
<organism evidence="3">
    <name type="scientific">marine sediment metagenome</name>
    <dbReference type="NCBI Taxonomy" id="412755"/>
    <lineage>
        <taxon>unclassified sequences</taxon>
        <taxon>metagenomes</taxon>
        <taxon>ecological metagenomes</taxon>
    </lineage>
</organism>
<dbReference type="AlphaFoldDB" id="A0A0F9MVD5"/>
<dbReference type="EMBL" id="LAZR01005044">
    <property type="protein sequence ID" value="KKN03342.1"/>
    <property type="molecule type" value="Genomic_DNA"/>
</dbReference>
<dbReference type="InterPro" id="IPR008571">
    <property type="entry name" value="HerA-like"/>
</dbReference>
<dbReference type="PANTHER" id="PTHR42957">
    <property type="entry name" value="HELICASE MJ1565-RELATED"/>
    <property type="match status" value="1"/>
</dbReference>
<evidence type="ECO:0000259" key="2">
    <source>
        <dbReference type="Pfam" id="PF01935"/>
    </source>
</evidence>
<dbReference type="Pfam" id="PF01935">
    <property type="entry name" value="DUF87"/>
    <property type="match status" value="1"/>
</dbReference>
<keyword evidence="1" id="KW-0175">Coiled coil</keyword>
<sequence>MQFVIGQVAKDKQLKIDLPKLIDTRMLVSANSGGGKSWLLRLIAERTAADVQIIILDPEGEFITLREEITIALIGNDGELATTIKTAKLLARKLAEKEISAIIDLYDLKLADRRTYVKLFLDSLMNLPRKYWHPILVILDEAHVYCPERSAGSAESSEAVIALMSQGRKRGYAGILSTQRLSKLHKDAAAEANNIIIGRTALDIDQKRAGDLLGMGKTKRMELRNLKPGMFYTFGAALSMAGVVEFRSDKVKSTHPKQGERFKMRVPPASKAILTLVSQMGDLPQEAQRETDLLVQLQTENTELKRDIAKARRKAKASEKIVATPNTVIKNIETKVPVRVPFVPEETYEALQELSTKLTTITKEFVNLPKTIDQIILGMKKQEASGKVVMEKMARASQVETSTLRPSMQPIANNTLPNFDGDKLPRAQNRILRTLAQHHPNTKNKKQIAILTSYSINSGGFANALSNLKISGFMEVDNLGKFIITDSGFEALGEEYAPLPVGQELIEYWKRKLGRAQRRILAVLCDEYPKSLSKEMIAIMTDYQVTSGGFNNALSKLRILELITGTKEIRASDVFYENAIGDI</sequence>
<accession>A0A0F9MVD5</accession>
<evidence type="ECO:0000256" key="1">
    <source>
        <dbReference type="SAM" id="Coils"/>
    </source>
</evidence>
<reference evidence="3" key="1">
    <citation type="journal article" date="2015" name="Nature">
        <title>Complex archaea that bridge the gap between prokaryotes and eukaryotes.</title>
        <authorList>
            <person name="Spang A."/>
            <person name="Saw J.H."/>
            <person name="Jorgensen S.L."/>
            <person name="Zaremba-Niedzwiedzka K."/>
            <person name="Martijn J."/>
            <person name="Lind A.E."/>
            <person name="van Eijk R."/>
            <person name="Schleper C."/>
            <person name="Guy L."/>
            <person name="Ettema T.J."/>
        </authorList>
    </citation>
    <scope>NUCLEOTIDE SEQUENCE</scope>
</reference>
<name>A0A0F9MVD5_9ZZZZ</name>
<proteinExistence type="predicted"/>
<comment type="caution">
    <text evidence="3">The sequence shown here is derived from an EMBL/GenBank/DDBJ whole genome shotgun (WGS) entry which is preliminary data.</text>
</comment>
<gene>
    <name evidence="3" type="ORF">LCGC14_1108630</name>
</gene>
<feature type="coiled-coil region" evidence="1">
    <location>
        <begin position="287"/>
        <end position="321"/>
    </location>
</feature>
<dbReference type="Gene3D" id="3.40.50.300">
    <property type="entry name" value="P-loop containing nucleotide triphosphate hydrolases"/>
    <property type="match status" value="1"/>
</dbReference>
<dbReference type="InterPro" id="IPR027417">
    <property type="entry name" value="P-loop_NTPase"/>
</dbReference>
<dbReference type="PANTHER" id="PTHR42957:SF2">
    <property type="entry name" value="HELICASE HERA CENTRAL DOMAIN-CONTAINING PROTEIN"/>
    <property type="match status" value="1"/>
</dbReference>
<evidence type="ECO:0000313" key="3">
    <source>
        <dbReference type="EMBL" id="KKN03342.1"/>
    </source>
</evidence>